<proteinExistence type="predicted"/>
<evidence type="ECO:0000313" key="1">
    <source>
        <dbReference type="EMBL" id="KZV41500.1"/>
    </source>
</evidence>
<keyword evidence="2" id="KW-1185">Reference proteome</keyword>
<dbReference type="AlphaFoldDB" id="A0A2Z7CA09"/>
<organism evidence="1 2">
    <name type="scientific">Dorcoceras hygrometricum</name>
    <dbReference type="NCBI Taxonomy" id="472368"/>
    <lineage>
        <taxon>Eukaryota</taxon>
        <taxon>Viridiplantae</taxon>
        <taxon>Streptophyta</taxon>
        <taxon>Embryophyta</taxon>
        <taxon>Tracheophyta</taxon>
        <taxon>Spermatophyta</taxon>
        <taxon>Magnoliopsida</taxon>
        <taxon>eudicotyledons</taxon>
        <taxon>Gunneridae</taxon>
        <taxon>Pentapetalae</taxon>
        <taxon>asterids</taxon>
        <taxon>lamiids</taxon>
        <taxon>Lamiales</taxon>
        <taxon>Gesneriaceae</taxon>
        <taxon>Didymocarpoideae</taxon>
        <taxon>Trichosporeae</taxon>
        <taxon>Loxocarpinae</taxon>
        <taxon>Dorcoceras</taxon>
    </lineage>
</organism>
<accession>A0A2Z7CA09</accession>
<gene>
    <name evidence="1" type="ORF">F511_32635</name>
</gene>
<protein>
    <submittedName>
        <fullName evidence="1">Scarecrow-like protein 34</fullName>
    </submittedName>
</protein>
<evidence type="ECO:0000313" key="2">
    <source>
        <dbReference type="Proteomes" id="UP000250235"/>
    </source>
</evidence>
<reference evidence="1 2" key="1">
    <citation type="journal article" date="2015" name="Proc. Natl. Acad. Sci. U.S.A.">
        <title>The resurrection genome of Boea hygrometrica: A blueprint for survival of dehydration.</title>
        <authorList>
            <person name="Xiao L."/>
            <person name="Yang G."/>
            <person name="Zhang L."/>
            <person name="Yang X."/>
            <person name="Zhao S."/>
            <person name="Ji Z."/>
            <person name="Zhou Q."/>
            <person name="Hu M."/>
            <person name="Wang Y."/>
            <person name="Chen M."/>
            <person name="Xu Y."/>
            <person name="Jin H."/>
            <person name="Xiao X."/>
            <person name="Hu G."/>
            <person name="Bao F."/>
            <person name="Hu Y."/>
            <person name="Wan P."/>
            <person name="Li L."/>
            <person name="Deng X."/>
            <person name="Kuang T."/>
            <person name="Xiang C."/>
            <person name="Zhu J.K."/>
            <person name="Oliver M.J."/>
            <person name="He Y."/>
        </authorList>
    </citation>
    <scope>NUCLEOTIDE SEQUENCE [LARGE SCALE GENOMIC DNA]</scope>
    <source>
        <strain evidence="2">cv. XS01</strain>
    </source>
</reference>
<dbReference type="Proteomes" id="UP000250235">
    <property type="component" value="Unassembled WGS sequence"/>
</dbReference>
<dbReference type="EMBL" id="KQ999441">
    <property type="protein sequence ID" value="KZV41500.1"/>
    <property type="molecule type" value="Genomic_DNA"/>
</dbReference>
<name>A0A2Z7CA09_9LAMI</name>
<sequence length="148" mass="16844">MMTSAISADNYLGSAMMTSVVMSSQSAVDKKRKSWISDYDFISDVITNSSELQWNQSMTQQLKIQPVAKQLTYSMKIYESWMSTAEPNSNIEDDKKPAKERTQGQFPVGTLQNIFQTGRICVQRIEFEQRLFGGEELKEEDDDCAMIS</sequence>